<dbReference type="PANTHER" id="PTHR31901">
    <property type="entry name" value="GH3 DOMAIN-CONTAINING PROTEIN"/>
    <property type="match status" value="1"/>
</dbReference>
<dbReference type="Pfam" id="PF23571">
    <property type="entry name" value="GH3_M"/>
    <property type="match status" value="1"/>
</dbReference>
<evidence type="ECO:0000313" key="2">
    <source>
        <dbReference type="EMBL" id="BAO43125.1"/>
    </source>
</evidence>
<dbReference type="RefSeq" id="WP_052469763.1">
    <property type="nucleotide sequence ID" value="NZ_AP012273.1"/>
</dbReference>
<sequence>MTAVPAWQIIRTRLTHSRRNFLDQTRDLPQQQQDYLSRLLHFQAETDFGREHEFAAIQDIAGYRSRVPLQEPEQLQQWVKRIHGGSPGVLSRDTSFFELTGGSAGGAKYLPYGESGLGDFRRALYPWLDDLLHQRPAIAAGPAYWSISPALESLPRRHQGLPVGLESDLLYFGRELAGAIRSTLAVPPEVGGFHERKDWQRETLRHLLRNPGLRLISVWSPSFLLGLVDALRTLASDLYPCLSPSQQERLKSALHGGRLDTRRLWPQLDTISCWTHGRAAAFLGELQARFPHAHIQPKGLLATEGVVSLPLEEAAEPVLAACSGFYEFLAENGEVCLSWELETGPSYEVVLSNHLGLYRYRLGDRVEVCGWHGSLPMLRFLGRGRGSVDLCGEKLNEAFVARALDGMPGFALLLPWGDVRPCYVCISDQPEDHEVETRLRRNPQYDYARRLGQLGPLQWRTLPDALDRYQAWCLARGQRLGDIKPLALLPDDAFLHYLEGHP</sequence>
<gene>
    <name evidence="2" type="ORF">TBH_C0177</name>
</gene>
<dbReference type="PANTHER" id="PTHR31901:SF9">
    <property type="entry name" value="GH3 DOMAIN-CONTAINING PROTEIN"/>
    <property type="match status" value="1"/>
</dbReference>
<name>A0A7U6GGC5_9GAMM</name>
<protein>
    <recommendedName>
        <fullName evidence="1">GH3 middle domain-containing protein</fullName>
    </recommendedName>
</protein>
<dbReference type="InterPro" id="IPR055377">
    <property type="entry name" value="GH3_M"/>
</dbReference>
<dbReference type="InterPro" id="IPR004993">
    <property type="entry name" value="GH3"/>
</dbReference>
<keyword evidence="3" id="KW-1185">Reference proteome</keyword>
<dbReference type="EMBL" id="AP012273">
    <property type="protein sequence ID" value="BAO43125.1"/>
    <property type="molecule type" value="Genomic_DNA"/>
</dbReference>
<evidence type="ECO:0000313" key="3">
    <source>
        <dbReference type="Proteomes" id="UP000031631"/>
    </source>
</evidence>
<dbReference type="KEGG" id="tbn:TBH_C0177"/>
<feature type="domain" description="GH3 middle" evidence="1">
    <location>
        <begin position="319"/>
        <end position="383"/>
    </location>
</feature>
<dbReference type="GO" id="GO:0016881">
    <property type="term" value="F:acid-amino acid ligase activity"/>
    <property type="evidence" value="ECO:0007669"/>
    <property type="project" value="TreeGrafter"/>
</dbReference>
<dbReference type="Pfam" id="PF03321">
    <property type="entry name" value="GH3"/>
    <property type="match status" value="1"/>
</dbReference>
<dbReference type="OrthoDB" id="9807441at2"/>
<proteinExistence type="predicted"/>
<organism evidence="2 3">
    <name type="scientific">Thiolapillus brandeum</name>
    <dbReference type="NCBI Taxonomy" id="1076588"/>
    <lineage>
        <taxon>Bacteria</taxon>
        <taxon>Pseudomonadati</taxon>
        <taxon>Pseudomonadota</taxon>
        <taxon>Gammaproteobacteria</taxon>
        <taxon>Chromatiales</taxon>
        <taxon>Sedimenticolaceae</taxon>
        <taxon>Thiolapillus</taxon>
    </lineage>
</organism>
<dbReference type="Proteomes" id="UP000031631">
    <property type="component" value="Chromosome"/>
</dbReference>
<accession>A0A7U6GGC5</accession>
<dbReference type="GO" id="GO:0005737">
    <property type="term" value="C:cytoplasm"/>
    <property type="evidence" value="ECO:0007669"/>
    <property type="project" value="TreeGrafter"/>
</dbReference>
<dbReference type="AlphaFoldDB" id="A0A7U6GGC5"/>
<reference evidence="2 3" key="1">
    <citation type="journal article" date="2014" name="PLoS ONE">
        <title>Physiological and genomic features of a novel sulfur-oxidizing gammaproteobacterium belonging to a previously uncultivated symbiotic lineage isolated from a hydrothermal vent.</title>
        <authorList>
            <person name="Nunoura T."/>
            <person name="Takaki Y."/>
            <person name="Kazama H."/>
            <person name="Kakuta J."/>
            <person name="Shimamura S."/>
            <person name="Makita H."/>
            <person name="Hirai M."/>
            <person name="Miyazaki M."/>
            <person name="Takai K."/>
        </authorList>
    </citation>
    <scope>NUCLEOTIDE SEQUENCE [LARGE SCALE GENOMIC DNA]</scope>
    <source>
        <strain evidence="2 3">Hiromi1</strain>
    </source>
</reference>
<evidence type="ECO:0000259" key="1">
    <source>
        <dbReference type="Pfam" id="PF23571"/>
    </source>
</evidence>